<evidence type="ECO:0000313" key="1">
    <source>
        <dbReference type="EMBL" id="KAF6026620.1"/>
    </source>
</evidence>
<dbReference type="PANTHER" id="PTHR46388:SF2">
    <property type="entry name" value="NHL REPEAT-CONTAINING PROTEIN 2"/>
    <property type="match status" value="1"/>
</dbReference>
<dbReference type="Proteomes" id="UP000593567">
    <property type="component" value="Unassembled WGS sequence"/>
</dbReference>
<dbReference type="PANTHER" id="PTHR46388">
    <property type="entry name" value="NHL REPEAT-CONTAINING PROTEIN 2"/>
    <property type="match status" value="1"/>
</dbReference>
<accession>A0A7J7JJZ0</accession>
<keyword evidence="2" id="KW-1185">Reference proteome</keyword>
<dbReference type="EMBL" id="VXIV02002239">
    <property type="protein sequence ID" value="KAF6026620.1"/>
    <property type="molecule type" value="Genomic_DNA"/>
</dbReference>
<dbReference type="Gene3D" id="2.120.10.30">
    <property type="entry name" value="TolB, C-terminal domain"/>
    <property type="match status" value="2"/>
</dbReference>
<evidence type="ECO:0000313" key="2">
    <source>
        <dbReference type="Proteomes" id="UP000593567"/>
    </source>
</evidence>
<gene>
    <name evidence="1" type="ORF">EB796_015069</name>
</gene>
<comment type="caution">
    <text evidence="1">The sequence shown here is derived from an EMBL/GenBank/DDBJ whole genome shotgun (WGS) entry which is preliminary data.</text>
</comment>
<protein>
    <submittedName>
        <fullName evidence="1">Uncharacterized protein</fullName>
    </submittedName>
</protein>
<organism evidence="1 2">
    <name type="scientific">Bugula neritina</name>
    <name type="common">Brown bryozoan</name>
    <name type="synonym">Sertularia neritina</name>
    <dbReference type="NCBI Taxonomy" id="10212"/>
    <lineage>
        <taxon>Eukaryota</taxon>
        <taxon>Metazoa</taxon>
        <taxon>Spiralia</taxon>
        <taxon>Lophotrochozoa</taxon>
        <taxon>Bryozoa</taxon>
        <taxon>Gymnolaemata</taxon>
        <taxon>Cheilostomatida</taxon>
        <taxon>Flustrina</taxon>
        <taxon>Buguloidea</taxon>
        <taxon>Bugulidae</taxon>
        <taxon>Bugula</taxon>
    </lineage>
</organism>
<dbReference type="AlphaFoldDB" id="A0A7J7JJZ0"/>
<name>A0A7J7JJZ0_BUGNE</name>
<sequence length="313" mass="34212">MLAVISTDLTTKLPEEDNSLFIDHVAHAGEGSALKSTNGEHIELITGSASERGYTNSHGAQARFNIISYFIQLNSTHVVLLDYWNSCLRLVYRKTTIATDYTGLCTQPGYADGGPQQAMFLRPPAMIMGMGELKDFIIVLDSLNDAIRTVNIENKMVGTLVKSEKFHFLSAMTWELSVNKEEDVLILIGATSINKLRVSGTDFITSYGIVAGTTDNALIGFQDGGLQQARFNNPLQIMAIAKNVYLVSDPENSRIRLVDLITQQVSSICTRPAPTIYGPISKCSLQSPRALLLQGHANVYIGADSEILRLPGE</sequence>
<dbReference type="OrthoDB" id="273823at2759"/>
<dbReference type="InterPro" id="IPR011042">
    <property type="entry name" value="6-blade_b-propeller_TolB-like"/>
</dbReference>
<reference evidence="1" key="1">
    <citation type="submission" date="2020-06" db="EMBL/GenBank/DDBJ databases">
        <title>Draft genome of Bugula neritina, a colonial animal packing powerful symbionts and potential medicines.</title>
        <authorList>
            <person name="Rayko M."/>
        </authorList>
    </citation>
    <scope>NUCLEOTIDE SEQUENCE [LARGE SCALE GENOMIC DNA]</scope>
    <source>
        <strain evidence="1">Kwan_BN1</strain>
    </source>
</reference>
<proteinExistence type="predicted"/>